<dbReference type="GO" id="GO:0030151">
    <property type="term" value="F:molybdenum ion binding"/>
    <property type="evidence" value="ECO:0007669"/>
    <property type="project" value="InterPro"/>
</dbReference>
<keyword evidence="4" id="KW-0004">4Fe-4S</keyword>
<dbReference type="InterPro" id="IPR050123">
    <property type="entry name" value="Prok_molybdopt-oxidoreductase"/>
</dbReference>
<dbReference type="GO" id="GO:0051539">
    <property type="term" value="F:4 iron, 4 sulfur cluster binding"/>
    <property type="evidence" value="ECO:0007669"/>
    <property type="project" value="UniProtKB-KW"/>
</dbReference>
<dbReference type="EC" id="1.2.1.2" evidence="12"/>
<dbReference type="EMBL" id="LM651928">
    <property type="protein sequence ID" value="CDX06881.1"/>
    <property type="molecule type" value="Genomic_DNA"/>
</dbReference>
<comment type="cofactor">
    <cofactor evidence="1">
        <name>Mo-bis(molybdopterin guanine dinucleotide)</name>
        <dbReference type="ChEBI" id="CHEBI:60539"/>
    </cofactor>
</comment>
<dbReference type="PANTHER" id="PTHR43105:SF4">
    <property type="entry name" value="PROTEIN YDEP"/>
    <property type="match status" value="1"/>
</dbReference>
<sequence length="759" mass="83450">MKKKIESYQGAAGGWGAVKSVANAVRKQMDIRHDVIAMFDMNKPEGFDCPGCAWPDPKNSASFDICENGAKAIAWEVTDKQVNASFFAENTVQSLLTWGDHELEAAGRLTQPLKYDAVSDCYKPLSWQQAFDEIGARLQSYSDPNQVEFYTSGRTSNEAAFLYQLFAREYGSNNFPDCSNMCHEPTSVGLAASIGVGKGTVLLEDFEKCDLVICIGHNPGTNHPRMLTSLRALVKRGAKMIAINPLQERGLERFTAPQNPFEMLTNSETQLASAYYNVRIGGDMALLKGMMRLLIERDDAASAAGRPSLLDDEFIQTHTVGFDELRRDVLNSEWKDIERISGLSQTQIAELADAYAAAERTIICYGMGITQHEHGTQNVQQLVNLLLMKGNIGKPGAGICPLRGHSNVQGDRTVGITEKPSAEFLARLGERYGFPPPHAPGHAAIASMQAICTGQARALICMGGNFALAMPDREASAVPLTQLDLAVHVATKLNRSHLLTARHSYILPVLGRSEIDMQKSGAQAVTVEDSMSMIHASRGVLKPAGVMLKSECAVVAGIAQAALPQSVVAWEYLVEDYDRIRNDIEAVLPEFADYNQRIRHPGGFHLINAAAERRWMTPSGKANFITSKGLLEDPSSAFNSKLVMATVRSHDQYNTTIYGMDDRYRGVFGQRDVVFMSAKQAKICRVKNGERVNLIALTPDGKRSSRRMDRLKVVIYPMADRSLVTYFPESNHMLTLDNHDPLSGIPGYKSIPVELEPSN</sequence>
<proteinExistence type="inferred from homology"/>
<keyword evidence="6" id="KW-0479">Metal-binding</keyword>
<dbReference type="NCBIfam" id="NF007406">
    <property type="entry name" value="PRK09939.1"/>
    <property type="match status" value="1"/>
</dbReference>
<evidence type="ECO:0000313" key="13">
    <source>
        <dbReference type="Proteomes" id="UP000032424"/>
    </source>
</evidence>
<evidence type="ECO:0000313" key="12">
    <source>
        <dbReference type="EMBL" id="SVH89557.1"/>
    </source>
</evidence>
<dbReference type="Proteomes" id="UP000260191">
    <property type="component" value="Unassembled WGS sequence"/>
</dbReference>
<evidence type="ECO:0000256" key="2">
    <source>
        <dbReference type="ARBA" id="ARBA00001966"/>
    </source>
</evidence>
<reference evidence="12 14" key="2">
    <citation type="submission" date="2018-06" db="EMBL/GenBank/DDBJ databases">
        <authorList>
            <consortium name="Pathogen Informatics"/>
            <person name="Doyle S."/>
        </authorList>
    </citation>
    <scope>NUCLEOTIDE SEQUENCE [LARGE SCALE GENOMIC DNA]</scope>
    <source>
        <strain evidence="12 14">4028STDY6275000</strain>
    </source>
</reference>
<dbReference type="Gene3D" id="3.40.228.10">
    <property type="entry name" value="Dimethylsulfoxide Reductase, domain 2"/>
    <property type="match status" value="1"/>
</dbReference>
<dbReference type="InterPro" id="IPR041953">
    <property type="entry name" value="YdeP_MopB"/>
</dbReference>
<evidence type="ECO:0000256" key="5">
    <source>
        <dbReference type="ARBA" id="ARBA00022505"/>
    </source>
</evidence>
<dbReference type="SUPFAM" id="SSF50692">
    <property type="entry name" value="ADC-like"/>
    <property type="match status" value="1"/>
</dbReference>
<dbReference type="CDD" id="cd02787">
    <property type="entry name" value="MopB_CT_ydeP"/>
    <property type="match status" value="1"/>
</dbReference>
<dbReference type="KEGG" id="sft:NCTC1_01660"/>
<dbReference type="CDD" id="cd02767">
    <property type="entry name" value="MopB_ydeP"/>
    <property type="match status" value="1"/>
</dbReference>
<dbReference type="PIRSF" id="PIRSF000144">
    <property type="entry name" value="CbbBc"/>
    <property type="match status" value="1"/>
</dbReference>
<dbReference type="InterPro" id="IPR009010">
    <property type="entry name" value="Asp_de-COase-like_dom_sf"/>
</dbReference>
<dbReference type="Pfam" id="PF00384">
    <property type="entry name" value="Molybdopterin"/>
    <property type="match status" value="1"/>
</dbReference>
<evidence type="ECO:0000256" key="9">
    <source>
        <dbReference type="ARBA" id="ARBA00023014"/>
    </source>
</evidence>
<dbReference type="Proteomes" id="UP000032424">
    <property type="component" value="Chromosome 1"/>
</dbReference>
<reference evidence="11 13" key="1">
    <citation type="submission" date="2014-07" db="EMBL/GenBank/DDBJ databases">
        <authorList>
            <person name="Aslett M.A."/>
            <person name="De Silva N."/>
        </authorList>
    </citation>
    <scope>NUCLEOTIDE SEQUENCE [LARGE SCALE GENOMIC DNA]</scope>
    <source>
        <strain evidence="13">NCTC1</strain>
    </source>
</reference>
<evidence type="ECO:0000256" key="4">
    <source>
        <dbReference type="ARBA" id="ARBA00022485"/>
    </source>
</evidence>
<evidence type="ECO:0000256" key="6">
    <source>
        <dbReference type="ARBA" id="ARBA00022723"/>
    </source>
</evidence>
<dbReference type="AlphaFoldDB" id="A0A658Z100"/>
<dbReference type="InterPro" id="IPR010046">
    <property type="entry name" value="Mopterin_OxRdtse_a_bac"/>
</dbReference>
<gene>
    <name evidence="12" type="primary">fdhF_4</name>
    <name evidence="11" type="synonym">fdhF_1</name>
    <name evidence="11" type="ORF">NCTC1_01660</name>
    <name evidence="12" type="ORF">SAMEA3710514_03397</name>
</gene>
<feature type="domain" description="Molybdopterin oxidoreductase" evidence="10">
    <location>
        <begin position="108"/>
        <end position="485"/>
    </location>
</feature>
<dbReference type="InterPro" id="IPR037951">
    <property type="entry name" value="MopB_CT_YdeP"/>
</dbReference>
<organism evidence="12 14">
    <name type="scientific">Shigella flexneri</name>
    <dbReference type="NCBI Taxonomy" id="623"/>
    <lineage>
        <taxon>Bacteria</taxon>
        <taxon>Pseudomonadati</taxon>
        <taxon>Pseudomonadota</taxon>
        <taxon>Gammaproteobacteria</taxon>
        <taxon>Enterobacterales</taxon>
        <taxon>Enterobacteriaceae</taxon>
        <taxon>Shigella</taxon>
    </lineage>
</organism>
<keyword evidence="9" id="KW-0411">Iron-sulfur</keyword>
<keyword evidence="5" id="KW-0500">Molybdenum</keyword>
<dbReference type="OMA" id="TFNPVRE"/>
<evidence type="ECO:0000256" key="3">
    <source>
        <dbReference type="ARBA" id="ARBA00010312"/>
    </source>
</evidence>
<evidence type="ECO:0000313" key="11">
    <source>
        <dbReference type="EMBL" id="CDX06881.1"/>
    </source>
</evidence>
<keyword evidence="8" id="KW-0408">Iron</keyword>
<dbReference type="GO" id="GO:0016020">
    <property type="term" value="C:membrane"/>
    <property type="evidence" value="ECO:0007669"/>
    <property type="project" value="TreeGrafter"/>
</dbReference>
<evidence type="ECO:0000256" key="7">
    <source>
        <dbReference type="ARBA" id="ARBA00023002"/>
    </source>
</evidence>
<dbReference type="GO" id="GO:0008863">
    <property type="term" value="F:formate dehydrogenase (NAD+) activity"/>
    <property type="evidence" value="ECO:0007669"/>
    <property type="project" value="InterPro"/>
</dbReference>
<dbReference type="Gene3D" id="3.40.50.740">
    <property type="match status" value="1"/>
</dbReference>
<comment type="cofactor">
    <cofactor evidence="2">
        <name>[4Fe-4S] cluster</name>
        <dbReference type="ChEBI" id="CHEBI:49883"/>
    </cofactor>
</comment>
<dbReference type="SUPFAM" id="SSF53706">
    <property type="entry name" value="Formate dehydrogenase/DMSO reductase, domains 1-3"/>
    <property type="match status" value="1"/>
</dbReference>
<dbReference type="PANTHER" id="PTHR43105">
    <property type="entry name" value="RESPIRATORY NITRATE REDUCTASE"/>
    <property type="match status" value="1"/>
</dbReference>
<evidence type="ECO:0000259" key="10">
    <source>
        <dbReference type="Pfam" id="PF00384"/>
    </source>
</evidence>
<dbReference type="NCBIfam" id="TIGR01701">
    <property type="entry name" value="Fdhalpha-like"/>
    <property type="match status" value="1"/>
</dbReference>
<dbReference type="RefSeq" id="WP_000726666.1">
    <property type="nucleotide sequence ID" value="NZ_BSBP01000260.1"/>
</dbReference>
<evidence type="ECO:0000256" key="8">
    <source>
        <dbReference type="ARBA" id="ARBA00023004"/>
    </source>
</evidence>
<keyword evidence="7 12" id="KW-0560">Oxidoreductase</keyword>
<evidence type="ECO:0000256" key="1">
    <source>
        <dbReference type="ARBA" id="ARBA00001942"/>
    </source>
</evidence>
<comment type="similarity">
    <text evidence="3">Belongs to the prokaryotic molybdopterin-containing oxidoreductase family.</text>
</comment>
<dbReference type="InterPro" id="IPR006656">
    <property type="entry name" value="Mopterin_OxRdtase"/>
</dbReference>
<evidence type="ECO:0000313" key="14">
    <source>
        <dbReference type="Proteomes" id="UP000260191"/>
    </source>
</evidence>
<protein>
    <submittedName>
        <fullName evidence="11 12">Putative oxidoreductase</fullName>
        <ecNumber evidence="12">1.2.1.2</ecNumber>
    </submittedName>
</protein>
<dbReference type="EMBL" id="UIPR01000060">
    <property type="protein sequence ID" value="SVH89557.1"/>
    <property type="molecule type" value="Genomic_DNA"/>
</dbReference>
<name>A0A658Z100_SHIFL</name>
<dbReference type="SMR" id="A0A658Z100"/>
<accession>A0A658Z100</accession>